<dbReference type="GO" id="GO:0000026">
    <property type="term" value="F:alpha-1,2-mannosyltransferase activity"/>
    <property type="evidence" value="ECO:0007669"/>
    <property type="project" value="TreeGrafter"/>
</dbReference>
<dbReference type="GO" id="GO:0005789">
    <property type="term" value="C:endoplasmic reticulum membrane"/>
    <property type="evidence" value="ECO:0007669"/>
    <property type="project" value="UniProtKB-SubCell"/>
</dbReference>
<feature type="transmembrane region" description="Helical" evidence="10">
    <location>
        <begin position="12"/>
        <end position="34"/>
    </location>
</feature>
<evidence type="ECO:0000256" key="7">
    <source>
        <dbReference type="ARBA" id="ARBA00022824"/>
    </source>
</evidence>
<keyword evidence="4 10" id="KW-0328">Glycosyltransferase</keyword>
<reference evidence="12" key="1">
    <citation type="submission" date="2011-10" db="EMBL/GenBank/DDBJ databases">
        <authorList>
            <person name="Genoscope - CEA"/>
        </authorList>
    </citation>
    <scope>NUCLEOTIDE SEQUENCE</scope>
</reference>
<evidence type="ECO:0000256" key="10">
    <source>
        <dbReference type="RuleBase" id="RU363075"/>
    </source>
</evidence>
<feature type="transmembrane region" description="Helical" evidence="10">
    <location>
        <begin position="230"/>
        <end position="256"/>
    </location>
</feature>
<feature type="transmembrane region" description="Helical" evidence="10">
    <location>
        <begin position="97"/>
        <end position="117"/>
    </location>
</feature>
<gene>
    <name evidence="12" type="primary">Piso0_003417</name>
    <name evidence="11" type="ORF">GNLVRS01_PISO0G11864g</name>
    <name evidence="12" type="ORF">GNLVRS01_PISO0H11865g</name>
</gene>
<dbReference type="EMBL" id="FO082052">
    <property type="protein sequence ID" value="CCE81069.1"/>
    <property type="molecule type" value="Genomic_DNA"/>
</dbReference>
<dbReference type="PANTHER" id="PTHR22760">
    <property type="entry name" value="GLYCOSYLTRANSFERASE"/>
    <property type="match status" value="1"/>
</dbReference>
<dbReference type="GO" id="GO:0006487">
    <property type="term" value="P:protein N-linked glycosylation"/>
    <property type="evidence" value="ECO:0007669"/>
    <property type="project" value="TreeGrafter"/>
</dbReference>
<dbReference type="eggNOG" id="KOG2515">
    <property type="taxonomic scope" value="Eukaryota"/>
</dbReference>
<feature type="transmembrane region" description="Helical" evidence="10">
    <location>
        <begin position="185"/>
        <end position="209"/>
    </location>
</feature>
<keyword evidence="7 10" id="KW-0256">Endoplasmic reticulum</keyword>
<evidence type="ECO:0000313" key="12">
    <source>
        <dbReference type="EMBL" id="CCE81069.1"/>
    </source>
</evidence>
<protein>
    <recommendedName>
        <fullName evidence="10">Mannosyltransferase</fullName>
        <ecNumber evidence="10">2.4.1.-</ecNumber>
    </recommendedName>
</protein>
<dbReference type="UniPathway" id="UPA00378"/>
<dbReference type="Pfam" id="PF03901">
    <property type="entry name" value="Glyco_transf_22"/>
    <property type="match status" value="1"/>
</dbReference>
<evidence type="ECO:0000256" key="1">
    <source>
        <dbReference type="ARBA" id="ARBA00004477"/>
    </source>
</evidence>
<dbReference type="InterPro" id="IPR005599">
    <property type="entry name" value="GPI_mannosylTrfase"/>
</dbReference>
<dbReference type="STRING" id="559304.G8YI17"/>
<dbReference type="HOGENOM" id="CLU_018152_0_0_1"/>
<feature type="transmembrane region" description="Helical" evidence="10">
    <location>
        <begin position="129"/>
        <end position="151"/>
    </location>
</feature>
<feature type="transmembrane region" description="Helical" evidence="10">
    <location>
        <begin position="336"/>
        <end position="355"/>
    </location>
</feature>
<organism evidence="12 13">
    <name type="scientific">Pichia sorbitophila (strain ATCC MYA-4447 / BCRC 22081 / CBS 7064 / NBRC 10061 / NRRL Y-12695)</name>
    <name type="common">Hybrid yeast</name>
    <dbReference type="NCBI Taxonomy" id="559304"/>
    <lineage>
        <taxon>Eukaryota</taxon>
        <taxon>Fungi</taxon>
        <taxon>Dikarya</taxon>
        <taxon>Ascomycota</taxon>
        <taxon>Saccharomycotina</taxon>
        <taxon>Pichiomycetes</taxon>
        <taxon>Debaryomycetaceae</taxon>
        <taxon>Millerozyma</taxon>
    </lineage>
</organism>
<reference evidence="13" key="2">
    <citation type="journal article" date="2012" name="G3 (Bethesda)">
        <title>Pichia sorbitophila, an interspecies yeast hybrid reveals early steps of genome resolution following polyploidization.</title>
        <authorList>
            <person name="Leh Louis V."/>
            <person name="Despons L."/>
            <person name="Friedrich A."/>
            <person name="Martin T."/>
            <person name="Durrens P."/>
            <person name="Casaregola S."/>
            <person name="Neuveglise C."/>
            <person name="Fairhead C."/>
            <person name="Marck C."/>
            <person name="Cruz J.A."/>
            <person name="Straub M.L."/>
            <person name="Kugler V."/>
            <person name="Sacerdot C."/>
            <person name="Uzunov Z."/>
            <person name="Thierry A."/>
            <person name="Weiss S."/>
            <person name="Bleykasten C."/>
            <person name="De Montigny J."/>
            <person name="Jacques N."/>
            <person name="Jung P."/>
            <person name="Lemaire M."/>
            <person name="Mallet S."/>
            <person name="Morel G."/>
            <person name="Richard G.F."/>
            <person name="Sarkar A."/>
            <person name="Savel G."/>
            <person name="Schacherer J."/>
            <person name="Seret M.L."/>
            <person name="Talla E."/>
            <person name="Samson G."/>
            <person name="Jubin C."/>
            <person name="Poulain J."/>
            <person name="Vacherie B."/>
            <person name="Barbe V."/>
            <person name="Pelletier E."/>
            <person name="Sherman D.J."/>
            <person name="Westhof E."/>
            <person name="Weissenbach J."/>
            <person name="Baret P.V."/>
            <person name="Wincker P."/>
            <person name="Gaillardin C."/>
            <person name="Dujon B."/>
            <person name="Souciet J.L."/>
        </authorList>
    </citation>
    <scope>NUCLEOTIDE SEQUENCE [LARGE SCALE GENOMIC DNA]</scope>
    <source>
        <strain evidence="13">ATCC MYA-4447 / BCRC 22081 / CBS 7064 / NBRC 10061 / NRRL Y-12695</strain>
    </source>
</reference>
<feature type="transmembrane region" description="Helical" evidence="10">
    <location>
        <begin position="276"/>
        <end position="298"/>
    </location>
</feature>
<sequence>MMDYRRSKRQKVVFYSLILLNVIARAYAALYMIISDCDETFNYWEPLNLVLRGFGKETWEYSPEYAIRSYFYLMPYAIVSIPLKIARMFVEFPDYYYFYWIRSVGLCGFTSLSEIFLASKAARYVSVDVGNWFLLLSSISTGMSHAGVALLPSSFAMDCVSMATGYAFAAVSEHNVSDFVVSLSWFFVGGVVGWPFVLALGVPFGLYLIAANISSFERLAKITSGFVPRALAVATAIALVDYCFYKRSIFVPLNIVLYNVFGDEGEGPEIFGVEPFQYYVLNLAVNFNVVALLGYLGSVLNPIFWDKRNVALVGITLPLLLWSFIFGSQAHKEERFLYPIYPLLLLSASLFLVMLFRSSKWTLNKVIRNRPASKLLNRFAIATFILSTAVVSVLRTVNLVENYSSPLTVAKALADNNADPRVPINVCIGREWYHFPTSFFLPEDHRLRFIKSGFDGLLPGDFRELPGLGGLFESARAIPFDMNNKNQFSASKLTDFSECSYYIDNNQTTDKTSGEPDVFYDPVESQNWSTVKCEKLINPDGHSGWGRLVYIPRFARQYIPYDVEYMEFCLLKRK</sequence>
<dbReference type="EC" id="2.4.1.-" evidence="10"/>
<dbReference type="AlphaFoldDB" id="G8YI17"/>
<dbReference type="OMA" id="WEYSARY"/>
<comment type="pathway">
    <text evidence="2">Protein modification; protein glycosylation.</text>
</comment>
<evidence type="ECO:0000256" key="8">
    <source>
        <dbReference type="ARBA" id="ARBA00022989"/>
    </source>
</evidence>
<dbReference type="FunCoup" id="G8YI17">
    <property type="interactions" value="1547"/>
</dbReference>
<name>G8YI17_PICSO</name>
<evidence type="ECO:0000256" key="3">
    <source>
        <dbReference type="ARBA" id="ARBA00007063"/>
    </source>
</evidence>
<evidence type="ECO:0000313" key="11">
    <source>
        <dbReference type="EMBL" id="CCE80304.1"/>
    </source>
</evidence>
<keyword evidence="6 10" id="KW-0812">Transmembrane</keyword>
<evidence type="ECO:0000256" key="9">
    <source>
        <dbReference type="ARBA" id="ARBA00023136"/>
    </source>
</evidence>
<evidence type="ECO:0000256" key="6">
    <source>
        <dbReference type="ARBA" id="ARBA00022692"/>
    </source>
</evidence>
<dbReference type="Proteomes" id="UP000005222">
    <property type="component" value="Chromosome G"/>
</dbReference>
<keyword evidence="9 10" id="KW-0472">Membrane</keyword>
<comment type="subcellular location">
    <subcellularLocation>
        <location evidence="1 10">Endoplasmic reticulum membrane</location>
        <topology evidence="1 10">Multi-pass membrane protein</topology>
    </subcellularLocation>
</comment>
<keyword evidence="8 10" id="KW-1133">Transmembrane helix</keyword>
<comment type="similarity">
    <text evidence="3 10">Belongs to the glycosyltransferase 22 family.</text>
</comment>
<proteinExistence type="inferred from homology"/>
<keyword evidence="5" id="KW-0808">Transferase</keyword>
<feature type="transmembrane region" description="Helical" evidence="10">
    <location>
        <begin position="310"/>
        <end position="330"/>
    </location>
</feature>
<dbReference type="OrthoDB" id="497541at2759"/>
<dbReference type="InParanoid" id="G8YI17"/>
<dbReference type="PANTHER" id="PTHR22760:SF2">
    <property type="entry name" value="ALPHA-1,2-MANNOSYLTRANSFERASE ALG9"/>
    <property type="match status" value="1"/>
</dbReference>
<dbReference type="Proteomes" id="UP000005222">
    <property type="component" value="Chromosome H"/>
</dbReference>
<evidence type="ECO:0000313" key="13">
    <source>
        <dbReference type="Proteomes" id="UP000005222"/>
    </source>
</evidence>
<keyword evidence="13" id="KW-1185">Reference proteome</keyword>
<accession>G8YI17</accession>
<feature type="transmembrane region" description="Helical" evidence="10">
    <location>
        <begin position="375"/>
        <end position="394"/>
    </location>
</feature>
<evidence type="ECO:0000256" key="4">
    <source>
        <dbReference type="ARBA" id="ARBA00022676"/>
    </source>
</evidence>
<evidence type="ECO:0000256" key="2">
    <source>
        <dbReference type="ARBA" id="ARBA00004922"/>
    </source>
</evidence>
<evidence type="ECO:0000256" key="5">
    <source>
        <dbReference type="ARBA" id="ARBA00022679"/>
    </source>
</evidence>
<dbReference type="EMBL" id="FO082053">
    <property type="protein sequence ID" value="CCE80304.1"/>
    <property type="molecule type" value="Genomic_DNA"/>
</dbReference>